<dbReference type="Pfam" id="PF00501">
    <property type="entry name" value="AMP-binding"/>
    <property type="match status" value="1"/>
</dbReference>
<comment type="caution">
    <text evidence="3">The sequence shown here is derived from an EMBL/GenBank/DDBJ whole genome shotgun (WGS) entry which is preliminary data.</text>
</comment>
<dbReference type="InterPro" id="IPR025110">
    <property type="entry name" value="AMP-bd_C"/>
</dbReference>
<dbReference type="Gene3D" id="3.30.300.30">
    <property type="match status" value="1"/>
</dbReference>
<keyword evidence="4" id="KW-1185">Reference proteome</keyword>
<dbReference type="RefSeq" id="WP_008066819.1">
    <property type="nucleotide sequence ID" value="NZ_AQWK01000002.1"/>
</dbReference>
<evidence type="ECO:0000259" key="2">
    <source>
        <dbReference type="Pfam" id="PF13193"/>
    </source>
</evidence>
<dbReference type="InterPro" id="IPR042099">
    <property type="entry name" value="ANL_N_sf"/>
</dbReference>
<dbReference type="HOGENOM" id="CLU_000022_59_7_5"/>
<dbReference type="Pfam" id="PF13193">
    <property type="entry name" value="AMP-binding_C"/>
    <property type="match status" value="1"/>
</dbReference>
<accession>F1ZAH5</accession>
<dbReference type="GO" id="GO:0016878">
    <property type="term" value="F:acid-thiol ligase activity"/>
    <property type="evidence" value="ECO:0007669"/>
    <property type="project" value="UniProtKB-ARBA"/>
</dbReference>
<keyword evidence="3" id="KW-0436">Ligase</keyword>
<feature type="domain" description="AMP-binding enzyme C-terminal" evidence="2">
    <location>
        <begin position="449"/>
        <end position="523"/>
    </location>
</feature>
<reference evidence="3 4" key="1">
    <citation type="journal article" date="2012" name="J. Bacteriol.">
        <title>Draft Genome Sequence of Novosphingobium nitrogenifigens Y88T.</title>
        <authorList>
            <person name="Strabala T.J."/>
            <person name="Macdonald L."/>
            <person name="Liu V."/>
            <person name="Smit A.M."/>
        </authorList>
    </citation>
    <scope>NUCLEOTIDE SEQUENCE [LARGE SCALE GENOMIC DNA]</scope>
    <source>
        <strain evidence="3 4">DSM 19370</strain>
    </source>
</reference>
<dbReference type="InterPro" id="IPR020845">
    <property type="entry name" value="AMP-binding_CS"/>
</dbReference>
<organism evidence="3 4">
    <name type="scientific">Novosphingobium nitrogenifigens DSM 19370</name>
    <dbReference type="NCBI Taxonomy" id="983920"/>
    <lineage>
        <taxon>Bacteria</taxon>
        <taxon>Pseudomonadati</taxon>
        <taxon>Pseudomonadota</taxon>
        <taxon>Alphaproteobacteria</taxon>
        <taxon>Sphingomonadales</taxon>
        <taxon>Sphingomonadaceae</taxon>
        <taxon>Novosphingobium</taxon>
    </lineage>
</organism>
<protein>
    <submittedName>
        <fullName evidence="3">Long-chain fatty acid--CoA ligase</fullName>
    </submittedName>
</protein>
<name>F1ZAH5_9SPHN</name>
<dbReference type="STRING" id="983920.Y88_0473"/>
<feature type="domain" description="AMP-dependent synthetase/ligase" evidence="1">
    <location>
        <begin position="9"/>
        <end position="398"/>
    </location>
</feature>
<dbReference type="InParanoid" id="F1ZAH5"/>
<evidence type="ECO:0000313" key="4">
    <source>
        <dbReference type="Proteomes" id="UP000004728"/>
    </source>
</evidence>
<dbReference type="Gene3D" id="3.40.50.12780">
    <property type="entry name" value="N-terminal domain of ligase-like"/>
    <property type="match status" value="1"/>
</dbReference>
<dbReference type="EMBL" id="AEWJ01000041">
    <property type="protein sequence ID" value="EGD58418.1"/>
    <property type="molecule type" value="Genomic_DNA"/>
</dbReference>
<dbReference type="PANTHER" id="PTHR43767:SF1">
    <property type="entry name" value="NONRIBOSOMAL PEPTIDE SYNTHASE PES1 (EUROFUNG)-RELATED"/>
    <property type="match status" value="1"/>
</dbReference>
<dbReference type="eggNOG" id="COG0318">
    <property type="taxonomic scope" value="Bacteria"/>
</dbReference>
<evidence type="ECO:0000313" key="3">
    <source>
        <dbReference type="EMBL" id="EGD58418.1"/>
    </source>
</evidence>
<dbReference type="OrthoDB" id="9803968at2"/>
<dbReference type="CDD" id="cd05936">
    <property type="entry name" value="FC-FACS_FadD_like"/>
    <property type="match status" value="1"/>
</dbReference>
<dbReference type="PROSITE" id="PS00455">
    <property type="entry name" value="AMP_BINDING"/>
    <property type="match status" value="1"/>
</dbReference>
<dbReference type="InterPro" id="IPR000873">
    <property type="entry name" value="AMP-dep_synth/lig_dom"/>
</dbReference>
<proteinExistence type="predicted"/>
<dbReference type="PANTHER" id="PTHR43767">
    <property type="entry name" value="LONG-CHAIN-FATTY-ACID--COA LIGASE"/>
    <property type="match status" value="1"/>
</dbReference>
<dbReference type="Proteomes" id="UP000004728">
    <property type="component" value="Unassembled WGS sequence"/>
</dbReference>
<dbReference type="AlphaFoldDB" id="F1ZAH5"/>
<gene>
    <name evidence="3" type="ORF">Y88_0473</name>
</gene>
<sequence length="539" mass="59170">MLIGDLLEGTVRDHPDRIGVDFLGRTWTWAQIGEYVARAARGLQDLGLRKGDRLALCLPNTPYYIALYYAAARIGVVIVNLNPLYTERELTHLLTDSGACAIAVPDVAEIHGKVLEIAGKTALRHILVCPMAGILPWLKGLGWRFLKRRDHARIPARETGGVRHVRFDDLIANRAAPDPVAVAPHDLAVLQYTGGTTGIPKGAMLTHRNLTANALQQQRHIGVDLPPPQRTLAVLPFFHVFALTAVLDFSVLIGSELVLLPRFEMKAMLATIRRKPPTMFFGVPTLFIAINALPDKDIPDLSTVIASISGGAPLPHDVRHTFEARTGARICEGYGLTEASPVIACNPVFGEARDDSCGVAFPGTILEIRDPDHPERILGVGERGEVCARGPQVMAGYWKRPDETAATFIDGALRTGDVGYFDADGYLYLVDRIKDVILCGGYNVYPRLIEEAAYEHPAIEEAIAIGIPDPYRGQSPKLFIKLHDGTSLAPEDLRAFLSERLSKIELPKAIEIRDRLPRTMIGKLSKKELVEEERARAAQ</sequence>
<dbReference type="SUPFAM" id="SSF56801">
    <property type="entry name" value="Acetyl-CoA synthetase-like"/>
    <property type="match status" value="1"/>
</dbReference>
<dbReference type="InterPro" id="IPR045851">
    <property type="entry name" value="AMP-bd_C_sf"/>
</dbReference>
<dbReference type="InterPro" id="IPR050237">
    <property type="entry name" value="ATP-dep_AMP-bd_enzyme"/>
</dbReference>
<evidence type="ECO:0000259" key="1">
    <source>
        <dbReference type="Pfam" id="PF00501"/>
    </source>
</evidence>